<proteinExistence type="predicted"/>
<geneLocation type="mitochondrion" evidence="1"/>
<sequence>MAWRPRTSFEFAGQATMSTYRHVKPAPLRNATVFVVISLIALGDATWFWLHPTDADHAWPVMSERAVIHSANIQREISSGRCYAVLNTIGKQEVELLVEFMNGTDQFIESALAWILSMLQPNAERRRPVDVGRLLSAARALEMHQLLIASASALHGNTLDIGSSLDFLRGKSISLDTMTSLEEAPVVFRKRCMGGCSVAFTRSNNVVAQYRTIRRSCRGVVVPETFHVKSLHGDFGIPQSYVDGVVNGGVSDLVSLAL</sequence>
<organism evidence="1 2">
    <name type="scientific">Plasmodiophora brassicae</name>
    <name type="common">Clubroot disease agent</name>
    <dbReference type="NCBI Taxonomy" id="37360"/>
    <lineage>
        <taxon>Eukaryota</taxon>
        <taxon>Sar</taxon>
        <taxon>Rhizaria</taxon>
        <taxon>Endomyxa</taxon>
        <taxon>Phytomyxea</taxon>
        <taxon>Plasmodiophorida</taxon>
        <taxon>Plasmodiophoridae</taxon>
        <taxon>Plasmodiophora</taxon>
    </lineage>
</organism>
<protein>
    <submittedName>
        <fullName evidence="1">Uncharacterized protein</fullName>
    </submittedName>
</protein>
<reference evidence="1 2" key="1">
    <citation type="submission" date="2018-03" db="EMBL/GenBank/DDBJ databases">
        <authorList>
            <person name="Fogelqvist J."/>
        </authorList>
    </citation>
    <scope>NUCLEOTIDE SEQUENCE [LARGE SCALE GENOMIC DNA]</scope>
</reference>
<dbReference type="AlphaFoldDB" id="A0A3P3YPA7"/>
<gene>
    <name evidence="1" type="ORF">PLBR_LOCUS9257</name>
</gene>
<evidence type="ECO:0000313" key="1">
    <source>
        <dbReference type="EMBL" id="SPR02042.1"/>
    </source>
</evidence>
<dbReference type="Proteomes" id="UP000290189">
    <property type="component" value="Unassembled WGS sequence"/>
</dbReference>
<name>A0A3P3YPA7_PLABS</name>
<evidence type="ECO:0000313" key="2">
    <source>
        <dbReference type="Proteomes" id="UP000290189"/>
    </source>
</evidence>
<keyword evidence="1" id="KW-0496">Mitochondrion</keyword>
<dbReference type="EMBL" id="OVEO01000020">
    <property type="protein sequence ID" value="SPR02042.1"/>
    <property type="molecule type" value="Genomic_DNA"/>
</dbReference>
<accession>A0A3P3YPA7</accession>